<dbReference type="InterPro" id="IPR029045">
    <property type="entry name" value="ClpP/crotonase-like_dom_sf"/>
</dbReference>
<dbReference type="Proteomes" id="UP000576152">
    <property type="component" value="Unassembled WGS sequence"/>
</dbReference>
<dbReference type="EMBL" id="JACIBX010000029">
    <property type="protein sequence ID" value="MBB3713926.1"/>
    <property type="molecule type" value="Genomic_DNA"/>
</dbReference>
<accession>A0ABR6HTN9</accession>
<evidence type="ECO:0000313" key="1">
    <source>
        <dbReference type="EMBL" id="MBB3713926.1"/>
    </source>
</evidence>
<name>A0ABR6HTN9_9RHOB</name>
<comment type="caution">
    <text evidence="1">The sequence shown here is derived from an EMBL/GenBank/DDBJ whole genome shotgun (WGS) entry which is preliminary data.</text>
</comment>
<reference evidence="1 2" key="1">
    <citation type="submission" date="2020-08" db="EMBL/GenBank/DDBJ databases">
        <title>Genomic Encyclopedia of Type Strains, Phase III (KMG-III): the genomes of soil and plant-associated and newly described type strains.</title>
        <authorList>
            <person name="Whitman W."/>
        </authorList>
    </citation>
    <scope>NUCLEOTIDE SEQUENCE [LARGE SCALE GENOMIC DNA]</scope>
    <source>
        <strain evidence="1 2">CECT 8572</strain>
    </source>
</reference>
<keyword evidence="2" id="KW-1185">Reference proteome</keyword>
<organism evidence="1 2">
    <name type="scientific">Limimaricola variabilis</name>
    <dbReference type="NCBI Taxonomy" id="1492771"/>
    <lineage>
        <taxon>Bacteria</taxon>
        <taxon>Pseudomonadati</taxon>
        <taxon>Pseudomonadota</taxon>
        <taxon>Alphaproteobacteria</taxon>
        <taxon>Rhodobacterales</taxon>
        <taxon>Paracoccaceae</taxon>
        <taxon>Limimaricola</taxon>
    </lineage>
</organism>
<evidence type="ECO:0000313" key="2">
    <source>
        <dbReference type="Proteomes" id="UP000576152"/>
    </source>
</evidence>
<dbReference type="Gene3D" id="3.90.226.10">
    <property type="entry name" value="2-enoyl-CoA Hydratase, Chain A, domain 1"/>
    <property type="match status" value="1"/>
</dbReference>
<dbReference type="SUPFAM" id="SSF52096">
    <property type="entry name" value="ClpP/crotonase"/>
    <property type="match status" value="1"/>
</dbReference>
<proteinExistence type="predicted"/>
<sequence>MRKKAFLQNVLLRGSMVRKMPIHRGKIILILAAIQLAMFSSAVQALDWSQAIDAVSEKSDSYWRLAEARGLESRFLGTGLNELHVVEHKCSILGRMLERINYITPVELSTEFDVDNADDQTTAIAAHSLDNWVYQAKRILDLDRERRVKEWNLDCVGQLGIPLEAFVGEVSRQTFFDIEGKTLRVLGDVGKDFSAALLEAINSSPEIEEIALGSGGGSVYEAIKAGQTIRRLGLETTLWNNCYSACTIVFMGGVNRRIWSPYPELSFHRVSIRGEAVDDYDPVYSHIAKYVYEMGGDGGRFVDFMLMASPSTFHSPHPDDLCNASLATWIQRQCI</sequence>
<gene>
    <name evidence="1" type="ORF">FHS00_003539</name>
</gene>
<dbReference type="RefSeq" id="WP_221188905.1">
    <property type="nucleotide sequence ID" value="NZ_JACIBX010000029.1"/>
</dbReference>
<protein>
    <submittedName>
        <fullName evidence="1">Uncharacterized protein</fullName>
    </submittedName>
</protein>